<dbReference type="OrthoDB" id="3741380at2759"/>
<organism evidence="1 2">
    <name type="scientific">Periconia macrospinosa</name>
    <dbReference type="NCBI Taxonomy" id="97972"/>
    <lineage>
        <taxon>Eukaryota</taxon>
        <taxon>Fungi</taxon>
        <taxon>Dikarya</taxon>
        <taxon>Ascomycota</taxon>
        <taxon>Pezizomycotina</taxon>
        <taxon>Dothideomycetes</taxon>
        <taxon>Pleosporomycetidae</taxon>
        <taxon>Pleosporales</taxon>
        <taxon>Massarineae</taxon>
        <taxon>Periconiaceae</taxon>
        <taxon>Periconia</taxon>
    </lineage>
</organism>
<evidence type="ECO:0000313" key="2">
    <source>
        <dbReference type="Proteomes" id="UP000244855"/>
    </source>
</evidence>
<protein>
    <submittedName>
        <fullName evidence="1">Uncharacterized protein</fullName>
    </submittedName>
</protein>
<reference evidence="1 2" key="1">
    <citation type="journal article" date="2018" name="Sci. Rep.">
        <title>Comparative genomics provides insights into the lifestyle and reveals functional heterogeneity of dark septate endophytic fungi.</title>
        <authorList>
            <person name="Knapp D.G."/>
            <person name="Nemeth J.B."/>
            <person name="Barry K."/>
            <person name="Hainaut M."/>
            <person name="Henrissat B."/>
            <person name="Johnson J."/>
            <person name="Kuo A."/>
            <person name="Lim J.H.P."/>
            <person name="Lipzen A."/>
            <person name="Nolan M."/>
            <person name="Ohm R.A."/>
            <person name="Tamas L."/>
            <person name="Grigoriev I.V."/>
            <person name="Spatafora J.W."/>
            <person name="Nagy L.G."/>
            <person name="Kovacs G.M."/>
        </authorList>
    </citation>
    <scope>NUCLEOTIDE SEQUENCE [LARGE SCALE GENOMIC DNA]</scope>
    <source>
        <strain evidence="1 2">DSE2036</strain>
    </source>
</reference>
<keyword evidence="2" id="KW-1185">Reference proteome</keyword>
<evidence type="ECO:0000313" key="1">
    <source>
        <dbReference type="EMBL" id="PVI02339.1"/>
    </source>
</evidence>
<proteinExistence type="predicted"/>
<dbReference type="AlphaFoldDB" id="A0A2V1DW44"/>
<feature type="non-terminal residue" evidence="1">
    <location>
        <position position="1"/>
    </location>
</feature>
<dbReference type="Proteomes" id="UP000244855">
    <property type="component" value="Unassembled WGS sequence"/>
</dbReference>
<feature type="non-terminal residue" evidence="1">
    <location>
        <position position="171"/>
    </location>
</feature>
<accession>A0A2V1DW44</accession>
<gene>
    <name evidence="1" type="ORF">DM02DRAFT_498200</name>
</gene>
<sequence>LFPSLPPEIRNMIYAATLTPTDGISNPATSQFLPFQQKVYTSSHTTVHIIPSYQGLPSLISLQALNYLEAHEYLNHILTSSAVSLHIGIHFKGNSQTFNQAHWDAKHVAHLQALLKKHPWLANVTDYDVQILWEPLTLAPRAKPNGEVGCIAQRMVDVLTTTLSSASKKRK</sequence>
<dbReference type="EMBL" id="KZ805344">
    <property type="protein sequence ID" value="PVI02339.1"/>
    <property type="molecule type" value="Genomic_DNA"/>
</dbReference>
<name>A0A2V1DW44_9PLEO</name>